<sequence>MLTFTAELFDTIAPQNAENCTVTNSLPLNLNNSAKSLFFNRLSQTDENLK</sequence>
<dbReference type="EMBL" id="SNRY01002833">
    <property type="protein sequence ID" value="KAA6323318.1"/>
    <property type="molecule type" value="Genomic_DNA"/>
</dbReference>
<proteinExistence type="predicted"/>
<dbReference type="AlphaFoldDB" id="A0A5J4QQF3"/>
<protein>
    <submittedName>
        <fullName evidence="1">Uncharacterized protein</fullName>
    </submittedName>
</protein>
<name>A0A5J4QQF3_9ZZZZ</name>
<reference evidence="1" key="1">
    <citation type="submission" date="2019-03" db="EMBL/GenBank/DDBJ databases">
        <title>Single cell metagenomics reveals metabolic interactions within the superorganism composed of flagellate Streblomastix strix and complex community of Bacteroidetes bacteria on its surface.</title>
        <authorList>
            <person name="Treitli S.C."/>
            <person name="Kolisko M."/>
            <person name="Husnik F."/>
            <person name="Keeling P."/>
            <person name="Hampl V."/>
        </authorList>
    </citation>
    <scope>NUCLEOTIDE SEQUENCE</scope>
    <source>
        <strain evidence="1">STM</strain>
    </source>
</reference>
<gene>
    <name evidence="1" type="ORF">EZS27_027235</name>
</gene>
<accession>A0A5J4QQF3</accession>
<comment type="caution">
    <text evidence="1">The sequence shown here is derived from an EMBL/GenBank/DDBJ whole genome shotgun (WGS) entry which is preliminary data.</text>
</comment>
<organism evidence="1">
    <name type="scientific">termite gut metagenome</name>
    <dbReference type="NCBI Taxonomy" id="433724"/>
    <lineage>
        <taxon>unclassified sequences</taxon>
        <taxon>metagenomes</taxon>
        <taxon>organismal metagenomes</taxon>
    </lineage>
</organism>
<evidence type="ECO:0000313" key="1">
    <source>
        <dbReference type="EMBL" id="KAA6323318.1"/>
    </source>
</evidence>